<organism evidence="5 6">
    <name type="scientific">Pelagomonas calceolata</name>
    <dbReference type="NCBI Taxonomy" id="35677"/>
    <lineage>
        <taxon>Eukaryota</taxon>
        <taxon>Sar</taxon>
        <taxon>Stramenopiles</taxon>
        <taxon>Ochrophyta</taxon>
        <taxon>Pelagophyceae</taxon>
        <taxon>Pelagomonadales</taxon>
        <taxon>Pelagomonadaceae</taxon>
        <taxon>Pelagomonas</taxon>
    </lineage>
</organism>
<dbReference type="SUPFAM" id="SSF50978">
    <property type="entry name" value="WD40 repeat-like"/>
    <property type="match status" value="1"/>
</dbReference>
<feature type="compositionally biased region" description="Pro residues" evidence="3">
    <location>
        <begin position="52"/>
        <end position="69"/>
    </location>
</feature>
<reference evidence="5" key="1">
    <citation type="submission" date="2021-11" db="EMBL/GenBank/DDBJ databases">
        <authorList>
            <consortium name="Genoscope - CEA"/>
            <person name="William W."/>
        </authorList>
    </citation>
    <scope>NUCLEOTIDE SEQUENCE</scope>
</reference>
<evidence type="ECO:0000259" key="4">
    <source>
        <dbReference type="Pfam" id="PF23414"/>
    </source>
</evidence>
<gene>
    <name evidence="5" type="ORF">PECAL_5P19480</name>
</gene>
<dbReference type="InterPro" id="IPR055442">
    <property type="entry name" value="Beta-prop_EML-like_2nd"/>
</dbReference>
<keyword evidence="6" id="KW-1185">Reference proteome</keyword>
<dbReference type="SMART" id="SM00320">
    <property type="entry name" value="WD40"/>
    <property type="match status" value="7"/>
</dbReference>
<dbReference type="Pfam" id="PF23414">
    <property type="entry name" value="Beta-prop_EML_2"/>
    <property type="match status" value="1"/>
</dbReference>
<accession>A0A8J2WR67</accession>
<feature type="compositionally biased region" description="Low complexity" evidence="3">
    <location>
        <begin position="70"/>
        <end position="83"/>
    </location>
</feature>
<dbReference type="Gene3D" id="2.130.10.10">
    <property type="entry name" value="YVTN repeat-like/Quinoprotein amine dehydrogenase"/>
    <property type="match status" value="3"/>
</dbReference>
<dbReference type="EMBL" id="CAKKNE010000005">
    <property type="protein sequence ID" value="CAH0377397.1"/>
    <property type="molecule type" value="Genomic_DNA"/>
</dbReference>
<dbReference type="GO" id="GO:0008017">
    <property type="term" value="F:microtubule binding"/>
    <property type="evidence" value="ECO:0007669"/>
    <property type="project" value="TreeGrafter"/>
</dbReference>
<dbReference type="InterPro" id="IPR036322">
    <property type="entry name" value="WD40_repeat_dom_sf"/>
</dbReference>
<comment type="caution">
    <text evidence="5">The sequence shown here is derived from an EMBL/GenBank/DDBJ whole genome shotgun (WGS) entry which is preliminary data.</text>
</comment>
<feature type="region of interest" description="Disordered" evidence="3">
    <location>
        <begin position="28"/>
        <end position="130"/>
    </location>
</feature>
<dbReference type="Proteomes" id="UP000789595">
    <property type="component" value="Unassembled WGS sequence"/>
</dbReference>
<evidence type="ECO:0000256" key="2">
    <source>
        <dbReference type="ARBA" id="ARBA00022737"/>
    </source>
</evidence>
<dbReference type="PANTHER" id="PTHR13720">
    <property type="entry name" value="WD-40 REPEAT PROTEIN"/>
    <property type="match status" value="1"/>
</dbReference>
<dbReference type="InterPro" id="IPR015943">
    <property type="entry name" value="WD40/YVTN_repeat-like_dom_sf"/>
</dbReference>
<evidence type="ECO:0000313" key="6">
    <source>
        <dbReference type="Proteomes" id="UP000789595"/>
    </source>
</evidence>
<dbReference type="PANTHER" id="PTHR13720:SF33">
    <property type="entry name" value="HELP DOMAIN-CONTAINING PROTEIN"/>
    <property type="match status" value="1"/>
</dbReference>
<evidence type="ECO:0000256" key="1">
    <source>
        <dbReference type="ARBA" id="ARBA00022574"/>
    </source>
</evidence>
<feature type="domain" description="EML-like second beta-propeller" evidence="4">
    <location>
        <begin position="711"/>
        <end position="894"/>
    </location>
</feature>
<keyword evidence="2" id="KW-0677">Repeat</keyword>
<sequence>MNAMEFYLRSVDAQTWQDCEAEGVDPDAALTELPSPAPEAPSMIVEVAPPAILKPPPAPAVRPPKPPQSPQRRVPQSPASAASARRHSRVPQSPAEADDQQAPLYEAVTFQPTHRRPTKQPIVRSRPPLRQRAYDAPHAGRAARTLTAKTKGQELVKSWPCRTPIILDAANARREAKNAVHAPKVRIDLEWCYGFDTSIVGRNLFAIDRQRVMFACAALVVIYDTKKHTQKFFRGHGSRRVTSLTVDRRIACSGDAHSKPEVLVWDVETLQVLHRLGSGFFHHHVLVLCLSPNAKALVAIDASETHNLGYWRLDDLRRLARLKKEKQEHQISAREAHAHWGGMASNDVASDDLRTKEQKPAACRRAEVHEPPAVYDGCWMFEDDTKEELVEGDHAGAGAKPQFCTVGPGRHVKFWTASKGIRVDNNREDMTSAKHQWRVDSKNGQWPTKDETTPMFQCVFVASTQTLLTGGGDGQVYAWKGRVCFAVFPVHGSTVKGVNPIRLTVDNDRLCTGDSTGRVRCWGAIPPSGKGSSAAGWRAGGALVVDDARGMEKETSQGAPLRDVCFLGDDMLALTSQGVLVRIDTKGAQSVLLSGHFSPTPTTQLRACATLSNNRVVTAGMDRLLCVWDVESKELVNYTRLLRPARCVDASEGKIAAGLDDGSVVVVDASTMETLFIIKGGSHTKTEVEERRHHGLGPCGLMAAQSAGQQHEALNAQKVSDDGVDSVRLTPDKVAVGRRDGSLRVYAMDGAQVVSYNNCGSRIIQIDWDASQNYIRCATAAKELRWFDVSQRKTISARRAAELDWESPTTVFGRHCVAAWSSSFIVASCHAARGVLASGSDAGILRLLKSPAVVRGAPGVDAAAHASSITSVRWSGDRLFTVGGRDRALLQWRVVPLMEKKPLTALQKARASRFWKDARSKLALIAKTAKTTVGALPVDDDDDDVVSTTSSSAARKTGARSALCHLCGAANPVTSRLRHVEACAERWTRVHEAALAAPGDDLDDPGELPPDPHAGVVCSRVPFRRHRRDYPSSTPSTRGVYTASTPSTQPLRSLTGLRRAEHARAGRAQRRVGARLLRARARALRALRAAVPAGRAPEAPRLVHGVAAVCEAARAAD</sequence>
<keyword evidence="1" id="KW-0853">WD repeat</keyword>
<proteinExistence type="predicted"/>
<dbReference type="InterPro" id="IPR001680">
    <property type="entry name" value="WD40_rpt"/>
</dbReference>
<dbReference type="InterPro" id="IPR050630">
    <property type="entry name" value="WD_repeat_EMAP"/>
</dbReference>
<evidence type="ECO:0000256" key="3">
    <source>
        <dbReference type="SAM" id="MobiDB-lite"/>
    </source>
</evidence>
<evidence type="ECO:0000313" key="5">
    <source>
        <dbReference type="EMBL" id="CAH0377397.1"/>
    </source>
</evidence>
<feature type="region of interest" description="Disordered" evidence="3">
    <location>
        <begin position="1026"/>
        <end position="1050"/>
    </location>
</feature>
<dbReference type="OrthoDB" id="206783at2759"/>
<protein>
    <recommendedName>
        <fullName evidence="4">EML-like second beta-propeller domain-containing protein</fullName>
    </recommendedName>
</protein>
<name>A0A8J2WR67_9STRA</name>
<feature type="compositionally biased region" description="Polar residues" evidence="3">
    <location>
        <begin position="1031"/>
        <end position="1050"/>
    </location>
</feature>
<dbReference type="AlphaFoldDB" id="A0A8J2WR67"/>